<proteinExistence type="predicted"/>
<organism evidence="1">
    <name type="scientific">Timema douglasi</name>
    <name type="common">Walking stick</name>
    <dbReference type="NCBI Taxonomy" id="61478"/>
    <lineage>
        <taxon>Eukaryota</taxon>
        <taxon>Metazoa</taxon>
        <taxon>Ecdysozoa</taxon>
        <taxon>Arthropoda</taxon>
        <taxon>Hexapoda</taxon>
        <taxon>Insecta</taxon>
        <taxon>Pterygota</taxon>
        <taxon>Neoptera</taxon>
        <taxon>Polyneoptera</taxon>
        <taxon>Phasmatodea</taxon>
        <taxon>Timematodea</taxon>
        <taxon>Timematoidea</taxon>
        <taxon>Timematidae</taxon>
        <taxon>Timema</taxon>
    </lineage>
</organism>
<gene>
    <name evidence="1" type="ORF">TDIB3V08_LOCUS4870</name>
</gene>
<dbReference type="AlphaFoldDB" id="A0A7R8Z8T1"/>
<dbReference type="EMBL" id="OA566261">
    <property type="protein sequence ID" value="CAD7198591.1"/>
    <property type="molecule type" value="Genomic_DNA"/>
</dbReference>
<reference evidence="1" key="1">
    <citation type="submission" date="2020-11" db="EMBL/GenBank/DDBJ databases">
        <authorList>
            <person name="Tran Van P."/>
        </authorList>
    </citation>
    <scope>NUCLEOTIDE SEQUENCE</scope>
</reference>
<protein>
    <submittedName>
        <fullName evidence="1">Uncharacterized protein</fullName>
    </submittedName>
</protein>
<accession>A0A7R8Z8T1</accession>
<evidence type="ECO:0000313" key="1">
    <source>
        <dbReference type="EMBL" id="CAD7198591.1"/>
    </source>
</evidence>
<name>A0A7R8Z8T1_TIMDO</name>
<sequence>MIGLNVTILVVKDSSWQMERNQFNLKAEYLAILSVCAKGTPMEVWASGSLKHNFSLTNKPLVSVGKICLKRKINKVLAGDRTWNPGALTTTSWGQMFISIVLSSTAEDGEIEFDSDPCNPSHWPSDQFDSGPCNPSRWPSYQFDLTNWVVLQPSDQFDNDPCNFSHWPSDQFELTNWVVLQPSDQFDSDPCNPSHWPSDQFDSVPCNPSRWPSDQFDLTNWVVLQPSDQFDSDPCNTSRWPSDQFDLTNWVVLQPSDQFDSGP</sequence>